<dbReference type="RefSeq" id="WP_378314331.1">
    <property type="nucleotide sequence ID" value="NZ_JBHUKS010000041.1"/>
</dbReference>
<evidence type="ECO:0000313" key="3">
    <source>
        <dbReference type="Proteomes" id="UP001597483"/>
    </source>
</evidence>
<keyword evidence="1" id="KW-1133">Transmembrane helix</keyword>
<accession>A0ABW5HN97</accession>
<feature type="transmembrane region" description="Helical" evidence="1">
    <location>
        <begin position="60"/>
        <end position="80"/>
    </location>
</feature>
<dbReference type="Proteomes" id="UP001597483">
    <property type="component" value="Unassembled WGS sequence"/>
</dbReference>
<gene>
    <name evidence="2" type="ORF">ACFSVL_45800</name>
</gene>
<proteinExistence type="predicted"/>
<keyword evidence="3" id="KW-1185">Reference proteome</keyword>
<protein>
    <recommendedName>
        <fullName evidence="4">Fluoride ion transporter CrcB</fullName>
    </recommendedName>
</protein>
<feature type="transmembrane region" description="Helical" evidence="1">
    <location>
        <begin position="100"/>
        <end position="119"/>
    </location>
</feature>
<sequence>MATLVMLLGGLLGFALRTTIDAAGRTGSRWYPALVSVIGGFALGTLAGAALIGLPRDSPLAAAGIGLSAAVTAYCVFSPATRSLTQQGFSRRNAMAALGHALSGFAAATGGVVLGIALVS</sequence>
<evidence type="ECO:0008006" key="4">
    <source>
        <dbReference type="Google" id="ProtNLM"/>
    </source>
</evidence>
<comment type="caution">
    <text evidence="2">The sequence shown here is derived from an EMBL/GenBank/DDBJ whole genome shotgun (WGS) entry which is preliminary data.</text>
</comment>
<keyword evidence="1" id="KW-0812">Transmembrane</keyword>
<name>A0ABW5HN97_9PSEU</name>
<keyword evidence="1" id="KW-0472">Membrane</keyword>
<feature type="transmembrane region" description="Helical" evidence="1">
    <location>
        <begin position="33"/>
        <end position="53"/>
    </location>
</feature>
<dbReference type="EMBL" id="JBHUKS010000041">
    <property type="protein sequence ID" value="MFD2474793.1"/>
    <property type="molecule type" value="Genomic_DNA"/>
</dbReference>
<evidence type="ECO:0000256" key="1">
    <source>
        <dbReference type="SAM" id="Phobius"/>
    </source>
</evidence>
<evidence type="ECO:0000313" key="2">
    <source>
        <dbReference type="EMBL" id="MFD2474793.1"/>
    </source>
</evidence>
<organism evidence="2 3">
    <name type="scientific">Amycolatopsis silviterrae</name>
    <dbReference type="NCBI Taxonomy" id="1656914"/>
    <lineage>
        <taxon>Bacteria</taxon>
        <taxon>Bacillati</taxon>
        <taxon>Actinomycetota</taxon>
        <taxon>Actinomycetes</taxon>
        <taxon>Pseudonocardiales</taxon>
        <taxon>Pseudonocardiaceae</taxon>
        <taxon>Amycolatopsis</taxon>
    </lineage>
</organism>
<reference evidence="3" key="1">
    <citation type="journal article" date="2019" name="Int. J. Syst. Evol. Microbiol.">
        <title>The Global Catalogue of Microorganisms (GCM) 10K type strain sequencing project: providing services to taxonomists for standard genome sequencing and annotation.</title>
        <authorList>
            <consortium name="The Broad Institute Genomics Platform"/>
            <consortium name="The Broad Institute Genome Sequencing Center for Infectious Disease"/>
            <person name="Wu L."/>
            <person name="Ma J."/>
        </authorList>
    </citation>
    <scope>NUCLEOTIDE SEQUENCE [LARGE SCALE GENOMIC DNA]</scope>
    <source>
        <strain evidence="3">CGMCC 4.7641</strain>
    </source>
</reference>